<reference evidence="3" key="1">
    <citation type="submission" date="2021-02" db="EMBL/GenBank/DDBJ databases">
        <authorList>
            <person name="Nowell W R."/>
        </authorList>
    </citation>
    <scope>NUCLEOTIDE SEQUENCE</scope>
</reference>
<dbReference type="Proteomes" id="UP000677228">
    <property type="component" value="Unassembled WGS sequence"/>
</dbReference>
<accession>A0A814Z075</accession>
<dbReference type="SUPFAM" id="SSF56399">
    <property type="entry name" value="ADP-ribosylation"/>
    <property type="match status" value="1"/>
</dbReference>
<evidence type="ECO:0000313" key="5">
    <source>
        <dbReference type="EMBL" id="CAF3999469.1"/>
    </source>
</evidence>
<feature type="non-terminal residue" evidence="3">
    <location>
        <position position="1"/>
    </location>
</feature>
<keyword evidence="1" id="KW-0460">Magnesium</keyword>
<dbReference type="GO" id="GO:0046872">
    <property type="term" value="F:metal ion binding"/>
    <property type="evidence" value="ECO:0007669"/>
    <property type="project" value="UniProtKB-KW"/>
</dbReference>
<dbReference type="EMBL" id="CAJNOQ010009899">
    <property type="protein sequence ID" value="CAF1237097.1"/>
    <property type="molecule type" value="Genomic_DNA"/>
</dbReference>
<keyword evidence="6" id="KW-1185">Reference proteome</keyword>
<evidence type="ECO:0000313" key="2">
    <source>
        <dbReference type="EMBL" id="CAF1174714.1"/>
    </source>
</evidence>
<dbReference type="Proteomes" id="UP000681722">
    <property type="component" value="Unassembled WGS sequence"/>
</dbReference>
<dbReference type="OrthoDB" id="410104at2759"/>
<evidence type="ECO:0000313" key="3">
    <source>
        <dbReference type="EMBL" id="CAF1237097.1"/>
    </source>
</evidence>
<evidence type="ECO:0000313" key="6">
    <source>
        <dbReference type="Proteomes" id="UP000663829"/>
    </source>
</evidence>
<dbReference type="Gene3D" id="1.10.4080.10">
    <property type="entry name" value="ADP-ribosylation/Crystallin J1"/>
    <property type="match status" value="1"/>
</dbReference>
<sequence>ESNNSRLKLKFHDPGKTQIVQPHESDHILPPRSIQGTIYNQIMGSYFGLIIVEQLVQSSHPELNEVYPWSHIISFMLCTTISLIVQRKYDAYDQYVRYKWYMICGYMSSCRSSSPHVDITIKQIPYEFEVQQNDYVHRKRYRKSKHDSIPREKRTSFIFKPTVCLASSNTSDCFKRLLPIVAFFYHYPPDAIKYAGESASILNNGDDRQIAACRYYAGLIVGVLHGYNKEQLLDTKFYDKHLLEWFNNQKLHKDVEKIANGDQCHHHYLQSLKLALEAFKNDENDIEQGYIQAKIIGGDDTAAVYVQLAGVLYGYANMPQKWKNINIYAQDFIKSLSGWLDCEGNQWFKIKQRFFKIPDRLSLSALEPKPIGDFIPPFNILNKKIFSYEINEERDPKLWCQINQWVGPLPKDFVVDKIEHPYDHSRYQHFLDEINKIELRQKQPAFKPDLVKIEKRLEERKRVLLQEESGFEPNLLQKTEKNLKELQSVLEHLNGLCGQLQHNRQVNIVRMWRGCLRKVLKSLMPTGSAANGVKDEDWFGKGIYFTSSAKYASTYGGPGECIILCYVLILNPLPIIDDDVPQYSNPKDSLFYALGNCENYHCHYIPKAVCNDENGFHDELVVFQEAYILPSIVVYFK</sequence>
<organism evidence="3 6">
    <name type="scientific">Didymodactylos carnosus</name>
    <dbReference type="NCBI Taxonomy" id="1234261"/>
    <lineage>
        <taxon>Eukaryota</taxon>
        <taxon>Metazoa</taxon>
        <taxon>Spiralia</taxon>
        <taxon>Gnathifera</taxon>
        <taxon>Rotifera</taxon>
        <taxon>Eurotatoria</taxon>
        <taxon>Bdelloidea</taxon>
        <taxon>Philodinida</taxon>
        <taxon>Philodinidae</taxon>
        <taxon>Didymodactylos</taxon>
    </lineage>
</organism>
<dbReference type="EMBL" id="CAJNOK010012946">
    <property type="protein sequence ID" value="CAF1174714.1"/>
    <property type="molecule type" value="Genomic_DNA"/>
</dbReference>
<evidence type="ECO:0000313" key="4">
    <source>
        <dbReference type="EMBL" id="CAF3985972.1"/>
    </source>
</evidence>
<name>A0A814Z075_9BILA</name>
<dbReference type="AlphaFoldDB" id="A0A814Z075"/>
<proteinExistence type="predicted"/>
<evidence type="ECO:0008006" key="7">
    <source>
        <dbReference type="Google" id="ProtNLM"/>
    </source>
</evidence>
<dbReference type="EMBL" id="CAJOBC010009905">
    <property type="protein sequence ID" value="CAF3999469.1"/>
    <property type="molecule type" value="Genomic_DNA"/>
</dbReference>
<dbReference type="Proteomes" id="UP000682733">
    <property type="component" value="Unassembled WGS sequence"/>
</dbReference>
<dbReference type="SUPFAM" id="SSF101478">
    <property type="entry name" value="ADP-ribosylglycohydrolase"/>
    <property type="match status" value="1"/>
</dbReference>
<gene>
    <name evidence="3" type="ORF">GPM918_LOCUS25472</name>
    <name evidence="2" type="ORF">OVA965_LOCUS22751</name>
    <name evidence="5" type="ORF">SRO942_LOCUS25480</name>
    <name evidence="4" type="ORF">TMI583_LOCUS23467</name>
</gene>
<protein>
    <recommendedName>
        <fullName evidence="7">Poly [ADP-ribose] polymerase</fullName>
    </recommendedName>
</protein>
<evidence type="ECO:0000256" key="1">
    <source>
        <dbReference type="PIRSR" id="PIRSR605502-1"/>
    </source>
</evidence>
<keyword evidence="1" id="KW-0479">Metal-binding</keyword>
<dbReference type="Proteomes" id="UP000663829">
    <property type="component" value="Unassembled WGS sequence"/>
</dbReference>
<dbReference type="Gene3D" id="3.90.228.10">
    <property type="match status" value="1"/>
</dbReference>
<dbReference type="EMBL" id="CAJOBA010034472">
    <property type="protein sequence ID" value="CAF3985972.1"/>
    <property type="molecule type" value="Genomic_DNA"/>
</dbReference>
<dbReference type="InterPro" id="IPR005502">
    <property type="entry name" value="Ribosyl_crysJ1"/>
</dbReference>
<dbReference type="Pfam" id="PF03747">
    <property type="entry name" value="ADP_ribosyl_GH"/>
    <property type="match status" value="1"/>
</dbReference>
<comment type="caution">
    <text evidence="3">The sequence shown here is derived from an EMBL/GenBank/DDBJ whole genome shotgun (WGS) entry which is preliminary data.</text>
</comment>
<comment type="cofactor">
    <cofactor evidence="1">
        <name>Mg(2+)</name>
        <dbReference type="ChEBI" id="CHEBI:18420"/>
    </cofactor>
    <text evidence="1">Binds 2 magnesium ions per subunit.</text>
</comment>
<dbReference type="InterPro" id="IPR036705">
    <property type="entry name" value="Ribosyl_crysJ1_sf"/>
</dbReference>
<feature type="binding site" evidence="1">
    <location>
        <position position="299"/>
    </location>
    <ligand>
        <name>Mg(2+)</name>
        <dbReference type="ChEBI" id="CHEBI:18420"/>
        <label>1</label>
    </ligand>
</feature>